<keyword evidence="4" id="KW-0862">Zinc</keyword>
<feature type="domain" description="Alcohol dehydrogenase-like C-terminal" evidence="6">
    <location>
        <begin position="175"/>
        <end position="300"/>
    </location>
</feature>
<dbReference type="Proteomes" id="UP000319263">
    <property type="component" value="Chromosome"/>
</dbReference>
<comment type="cofactor">
    <cofactor evidence="1">
        <name>Zn(2+)</name>
        <dbReference type="ChEBI" id="CHEBI:29105"/>
    </cofactor>
</comment>
<keyword evidence="3" id="KW-0479">Metal-binding</keyword>
<dbReference type="InterPro" id="IPR013149">
    <property type="entry name" value="ADH-like_C"/>
</dbReference>
<accession>A0A516Q5G4</accession>
<dbReference type="GO" id="GO:0016491">
    <property type="term" value="F:oxidoreductase activity"/>
    <property type="evidence" value="ECO:0007669"/>
    <property type="project" value="UniProtKB-KW"/>
</dbReference>
<dbReference type="Pfam" id="PF00107">
    <property type="entry name" value="ADH_zinc_N"/>
    <property type="match status" value="1"/>
</dbReference>
<evidence type="ECO:0000259" key="7">
    <source>
        <dbReference type="Pfam" id="PF08240"/>
    </source>
</evidence>
<dbReference type="InterPro" id="IPR036291">
    <property type="entry name" value="NAD(P)-bd_dom_sf"/>
</dbReference>
<evidence type="ECO:0000256" key="5">
    <source>
        <dbReference type="ARBA" id="ARBA00023002"/>
    </source>
</evidence>
<dbReference type="EMBL" id="CP041692">
    <property type="protein sequence ID" value="QDP98602.1"/>
    <property type="molecule type" value="Genomic_DNA"/>
</dbReference>
<proteinExistence type="inferred from homology"/>
<dbReference type="SUPFAM" id="SSF50129">
    <property type="entry name" value="GroES-like"/>
    <property type="match status" value="1"/>
</dbReference>
<keyword evidence="5" id="KW-0560">Oxidoreductase</keyword>
<dbReference type="Gene3D" id="3.40.50.720">
    <property type="entry name" value="NAD(P)-binding Rossmann-like Domain"/>
    <property type="match status" value="1"/>
</dbReference>
<dbReference type="SUPFAM" id="SSF51735">
    <property type="entry name" value="NAD(P)-binding Rossmann-fold domains"/>
    <property type="match status" value="1"/>
</dbReference>
<sequence length="359" mass="37057">MRALVLHDFGELRIEERRTPAPGPGEVLIRICATGICGSDVHGYTGENGRRVPGQVMGHEAVGRVAGLGPRTEALGLSVGEPVTFNPVVLPAEQAAVFAGREQHCPDKTVIGVVPEIPAAFADYLVVPGSNVVALPQSMPIAYGALIEPLAVALHAVRRVLTPTVDRVLVVGGGPIGQSIVLALGVEGVDQVVVSEVDPARRMLLQRLGASVIDPTAGPIADAIASAGGPFEVVIDAVGVTASVRDALAAATLGGRICLVGMGSPALELPGFKISTEERTIIGSFTYSAQDFRDAAEFAASSDPRLAHLISRHVEPEEADATFRALGAGDVTAGKVLVWFDGRPDEAVSTPSSIAGSRS</sequence>
<protein>
    <submittedName>
        <fullName evidence="8">Zinc-binding dehydrogenase</fullName>
    </submittedName>
</protein>
<dbReference type="InterPro" id="IPR013154">
    <property type="entry name" value="ADH-like_N"/>
</dbReference>
<dbReference type="KEGG" id="mik:FOE78_05625"/>
<dbReference type="InterPro" id="IPR011032">
    <property type="entry name" value="GroES-like_sf"/>
</dbReference>
<name>A0A516Q5G4_9ACTN</name>
<reference evidence="8 9" key="1">
    <citation type="submission" date="2019-07" db="EMBL/GenBank/DDBJ databases">
        <title>Microlunatus dokdonensis sp. nov. isolated from the rhizospheric soil of the wild plant Elymus tsukushiensis.</title>
        <authorList>
            <person name="Ghim S.-Y."/>
            <person name="Hwang Y.-J."/>
            <person name="Son J.-S."/>
            <person name="Shin J.-H."/>
        </authorList>
    </citation>
    <scope>NUCLEOTIDE SEQUENCE [LARGE SCALE GENOMIC DNA]</scope>
    <source>
        <strain evidence="8 9">KUDC0627</strain>
    </source>
</reference>
<evidence type="ECO:0000313" key="9">
    <source>
        <dbReference type="Proteomes" id="UP000319263"/>
    </source>
</evidence>
<evidence type="ECO:0000313" key="8">
    <source>
        <dbReference type="EMBL" id="QDP98602.1"/>
    </source>
</evidence>
<gene>
    <name evidence="8" type="ORF">FOE78_05625</name>
</gene>
<evidence type="ECO:0000256" key="3">
    <source>
        <dbReference type="ARBA" id="ARBA00022723"/>
    </source>
</evidence>
<organism evidence="8 9">
    <name type="scientific">Microlunatus elymi</name>
    <dbReference type="NCBI Taxonomy" id="2596828"/>
    <lineage>
        <taxon>Bacteria</taxon>
        <taxon>Bacillati</taxon>
        <taxon>Actinomycetota</taxon>
        <taxon>Actinomycetes</taxon>
        <taxon>Propionibacteriales</taxon>
        <taxon>Propionibacteriaceae</taxon>
        <taxon>Microlunatus</taxon>
    </lineage>
</organism>
<evidence type="ECO:0000259" key="6">
    <source>
        <dbReference type="Pfam" id="PF00107"/>
    </source>
</evidence>
<evidence type="ECO:0000256" key="4">
    <source>
        <dbReference type="ARBA" id="ARBA00022833"/>
    </source>
</evidence>
<comment type="similarity">
    <text evidence="2">Belongs to the zinc-containing alcohol dehydrogenase family.</text>
</comment>
<dbReference type="PANTHER" id="PTHR43161">
    <property type="entry name" value="SORBITOL DEHYDROGENASE"/>
    <property type="match status" value="1"/>
</dbReference>
<dbReference type="AlphaFoldDB" id="A0A516Q5G4"/>
<evidence type="ECO:0000256" key="1">
    <source>
        <dbReference type="ARBA" id="ARBA00001947"/>
    </source>
</evidence>
<evidence type="ECO:0000256" key="2">
    <source>
        <dbReference type="ARBA" id="ARBA00008072"/>
    </source>
</evidence>
<dbReference type="GO" id="GO:0046872">
    <property type="term" value="F:metal ion binding"/>
    <property type="evidence" value="ECO:0007669"/>
    <property type="project" value="UniProtKB-KW"/>
</dbReference>
<dbReference type="Pfam" id="PF08240">
    <property type="entry name" value="ADH_N"/>
    <property type="match status" value="1"/>
</dbReference>
<feature type="domain" description="Alcohol dehydrogenase-like N-terminal" evidence="7">
    <location>
        <begin position="23"/>
        <end position="136"/>
    </location>
</feature>
<dbReference type="OrthoDB" id="9797931at2"/>
<dbReference type="Gene3D" id="3.90.180.10">
    <property type="entry name" value="Medium-chain alcohol dehydrogenases, catalytic domain"/>
    <property type="match status" value="1"/>
</dbReference>
<keyword evidence="9" id="KW-1185">Reference proteome</keyword>